<sequence>MEKVVEKIYPVVKFHLRKKFPCFCKRIEALVILRISDALVCVVDKHVVQFMSEQKLQLADSCRGDETSSIDVLPINTRTRCKTKTAWKKEFLKRNANISYLNSQIAVSCNCIFITIFTLDKSVVEFDCPQSRCRSKLMARTGSTAFSDRPWLLGRAFKLTRKFIIVHLYNLTMLMNGKHLQRCKALYKIDSEIAGYWSARELMTLGIFFCVFFFSFSLICIC</sequence>
<comment type="caution">
    <text evidence="2">The sequence shown here is derived from an EMBL/GenBank/DDBJ whole genome shotgun (WGS) entry which is preliminary data.</text>
</comment>
<evidence type="ECO:0000313" key="2">
    <source>
        <dbReference type="EMBL" id="GFR31336.1"/>
    </source>
</evidence>
<feature type="transmembrane region" description="Helical" evidence="1">
    <location>
        <begin position="202"/>
        <end position="221"/>
    </location>
</feature>
<keyword evidence="1" id="KW-0812">Transmembrane</keyword>
<evidence type="ECO:0000313" key="3">
    <source>
        <dbReference type="Proteomes" id="UP000887116"/>
    </source>
</evidence>
<keyword evidence="3" id="KW-1185">Reference proteome</keyword>
<gene>
    <name evidence="2" type="ORF">TNCT_207891</name>
</gene>
<protein>
    <submittedName>
        <fullName evidence="2">Uncharacterized protein</fullName>
    </submittedName>
</protein>
<dbReference type="AlphaFoldDB" id="A0A8X6HWC7"/>
<proteinExistence type="predicted"/>
<accession>A0A8X6HWC7</accession>
<name>A0A8X6HWC7_TRICU</name>
<keyword evidence="1" id="KW-1133">Transmembrane helix</keyword>
<organism evidence="2 3">
    <name type="scientific">Trichonephila clavata</name>
    <name type="common">Joro spider</name>
    <name type="synonym">Nephila clavata</name>
    <dbReference type="NCBI Taxonomy" id="2740835"/>
    <lineage>
        <taxon>Eukaryota</taxon>
        <taxon>Metazoa</taxon>
        <taxon>Ecdysozoa</taxon>
        <taxon>Arthropoda</taxon>
        <taxon>Chelicerata</taxon>
        <taxon>Arachnida</taxon>
        <taxon>Araneae</taxon>
        <taxon>Araneomorphae</taxon>
        <taxon>Entelegynae</taxon>
        <taxon>Araneoidea</taxon>
        <taxon>Nephilidae</taxon>
        <taxon>Trichonephila</taxon>
    </lineage>
</organism>
<dbReference type="Proteomes" id="UP000887116">
    <property type="component" value="Unassembled WGS sequence"/>
</dbReference>
<keyword evidence="1" id="KW-0472">Membrane</keyword>
<evidence type="ECO:0000256" key="1">
    <source>
        <dbReference type="SAM" id="Phobius"/>
    </source>
</evidence>
<dbReference type="EMBL" id="BMAO01009508">
    <property type="protein sequence ID" value="GFR31336.1"/>
    <property type="molecule type" value="Genomic_DNA"/>
</dbReference>
<reference evidence="2" key="1">
    <citation type="submission" date="2020-07" db="EMBL/GenBank/DDBJ databases">
        <title>Multicomponent nature underlies the extraordinary mechanical properties of spider dragline silk.</title>
        <authorList>
            <person name="Kono N."/>
            <person name="Nakamura H."/>
            <person name="Mori M."/>
            <person name="Yoshida Y."/>
            <person name="Ohtoshi R."/>
            <person name="Malay A.D."/>
            <person name="Moran D.A.P."/>
            <person name="Tomita M."/>
            <person name="Numata K."/>
            <person name="Arakawa K."/>
        </authorList>
    </citation>
    <scope>NUCLEOTIDE SEQUENCE</scope>
</reference>